<feature type="transmembrane region" description="Helical" evidence="1">
    <location>
        <begin position="65"/>
        <end position="83"/>
    </location>
</feature>
<dbReference type="GO" id="GO:0004519">
    <property type="term" value="F:endonuclease activity"/>
    <property type="evidence" value="ECO:0007669"/>
    <property type="project" value="UniProtKB-KW"/>
</dbReference>
<keyword evidence="1" id="KW-1133">Transmembrane helix</keyword>
<evidence type="ECO:0000313" key="3">
    <source>
        <dbReference type="EMBL" id="AAS58723.1"/>
    </source>
</evidence>
<geneLocation type="plasmid" evidence="3 5">
    <name>pMT1</name>
</geneLocation>
<sequence length="84" mass="9051">MFNLHRSLGSFHVFSLVASSMSAAYTSVTGASESVDVVLGLAGSVFFVRLTRLLIVMVLRFRVSVLAWSFCSSTSLISAVISMK</sequence>
<keyword evidence="1" id="KW-0812">Transmembrane</keyword>
<protein>
    <submittedName>
        <fullName evidence="4">Heavy-metal transporting CPx-type ATPase</fullName>
    </submittedName>
</protein>
<dbReference type="KEGG" id="ypm:YP_pMT091"/>
<reference evidence="3" key="3">
    <citation type="journal article" date="2004" name="J. Bacteriol.">
        <title>Genetics of metabolic variations between Yersinia pestis biovars and the proposal of a new biovar, microtus.</title>
        <authorList>
            <person name="Zhou D."/>
            <person name="Tong Z."/>
            <person name="Song Y."/>
            <person name="Han Y."/>
            <person name="Pei D."/>
            <person name="Pang X."/>
            <person name="Zhai J."/>
            <person name="Li M."/>
            <person name="Cui B."/>
            <person name="Qi Z."/>
            <person name="Jin L."/>
            <person name="Dai R."/>
            <person name="Du Z."/>
            <person name="Wang J."/>
            <person name="Guo Z."/>
            <person name="Wang J."/>
            <person name="Huang P."/>
            <person name="Yang R."/>
        </authorList>
    </citation>
    <scope>NUCLEOTIDE SEQUENCE</scope>
    <source>
        <strain evidence="3">91001</strain>
    </source>
</reference>
<keyword evidence="4" id="KW-0378">Hydrolase</keyword>
<evidence type="ECO:0000256" key="2">
    <source>
        <dbReference type="SAM" id="SignalP"/>
    </source>
</evidence>
<feature type="chain" id="PRO_5038330570" evidence="2">
    <location>
        <begin position="25"/>
        <end position="84"/>
    </location>
</feature>
<keyword evidence="4" id="KW-0269">Exonuclease</keyword>
<keyword evidence="2" id="KW-0732">Signal</keyword>
<reference evidence="4" key="2">
    <citation type="journal article" date="2004" name="Infect. Immun.">
        <title>Structural organization of the pFra virulence-associated plasmid of rhamnose-positive Yersinia pestis.</title>
        <authorList>
            <person name="Golubov A."/>
            <person name="Neubauer H."/>
            <person name="Nolting C."/>
            <person name="Heesemann J."/>
            <person name="Rakin A."/>
        </authorList>
    </citation>
    <scope>NUCLEOTIDE SEQUENCE [LARGE SCALE GENOMIC DNA]</scope>
    <source>
        <plasmid evidence="4">pG8786</plasmid>
    </source>
</reference>
<organism evidence="4">
    <name type="scientific">Yersinia pestis</name>
    <dbReference type="NCBI Taxonomy" id="632"/>
    <lineage>
        <taxon>Bacteria</taxon>
        <taxon>Pseudomonadati</taxon>
        <taxon>Pseudomonadota</taxon>
        <taxon>Gammaproteobacteria</taxon>
        <taxon>Enterobacterales</taxon>
        <taxon>Yersiniaceae</taxon>
        <taxon>Yersinia</taxon>
    </lineage>
</organism>
<feature type="transmembrane region" description="Helical" evidence="1">
    <location>
        <begin position="38"/>
        <end position="58"/>
    </location>
</feature>
<accession>Q74YI6</accession>
<dbReference type="GO" id="GO:0004527">
    <property type="term" value="F:exonuclease activity"/>
    <property type="evidence" value="ECO:0007669"/>
    <property type="project" value="UniProtKB-KW"/>
</dbReference>
<accession>A0A0H2W0J3</accession>
<keyword evidence="4" id="KW-0540">Nuclease</keyword>
<evidence type="ECO:0000313" key="5">
    <source>
        <dbReference type="Proteomes" id="UP000001019"/>
    </source>
</evidence>
<dbReference type="Proteomes" id="UP000001019">
    <property type="component" value="Plasmid pMT1"/>
</dbReference>
<dbReference type="EnsemblBacteria" id="AAS58723">
    <property type="protein sequence ID" value="AAS58723"/>
    <property type="gene ID" value="YP_pMT091"/>
</dbReference>
<dbReference type="AlphaFoldDB" id="Q74YI6"/>
<dbReference type="HOGENOM" id="CLU_2526747_0_0_6"/>
<feature type="signal peptide" evidence="2">
    <location>
        <begin position="1"/>
        <end position="24"/>
    </location>
</feature>
<keyword evidence="1" id="KW-0472">Membrane</keyword>
<keyword evidence="4" id="KW-0449">Lipoprotein</keyword>
<dbReference type="EMBL" id="AE017045">
    <property type="protein sequence ID" value="AAS58723.1"/>
    <property type="molecule type" value="Genomic_DNA"/>
</dbReference>
<evidence type="ECO:0000313" key="4">
    <source>
        <dbReference type="EMBL" id="CAG27487.1"/>
    </source>
</evidence>
<name>Q74YI6_YERPE</name>
<geneLocation type="plasmid" evidence="4">
    <name>pG8786</name>
</geneLocation>
<gene>
    <name evidence="3" type="ordered locus">YP_pMT091</name>
</gene>
<dbReference type="EMBL" id="AJ698720">
    <property type="protein sequence ID" value="CAG27487.1"/>
    <property type="molecule type" value="Genomic_DNA"/>
</dbReference>
<proteinExistence type="predicted"/>
<keyword evidence="4" id="KW-0255">Endonuclease</keyword>
<keyword evidence="4" id="KW-0614">Plasmid</keyword>
<evidence type="ECO:0000256" key="1">
    <source>
        <dbReference type="SAM" id="Phobius"/>
    </source>
</evidence>
<reference evidence="3 5" key="1">
    <citation type="journal article" date="2004" name="DNA Res.">
        <title>Complete genome sequence of Yersinia pestis strain 91001, an isolate avirulent to humans.</title>
        <authorList>
            <person name="Song Y."/>
            <person name="Tong Z."/>
            <person name="Wang J."/>
            <person name="Wang L."/>
            <person name="Guo Z."/>
            <person name="Han Y."/>
            <person name="Zhang J."/>
            <person name="Pei D."/>
            <person name="Zhou D."/>
            <person name="Qin H."/>
            <person name="Pang X."/>
            <person name="Han Y."/>
            <person name="Zhai J."/>
            <person name="Li M."/>
            <person name="Cui B."/>
            <person name="Qi Z."/>
            <person name="Jin L."/>
            <person name="Dai R."/>
            <person name="Chen F."/>
            <person name="Li S."/>
            <person name="Ye C."/>
            <person name="Du Z."/>
            <person name="Lin W."/>
            <person name="Wang J."/>
            <person name="Yu J."/>
            <person name="Yang H."/>
            <person name="Wang J."/>
            <person name="Huang P."/>
            <person name="Yang R."/>
        </authorList>
    </citation>
    <scope>NUCLEOTIDE SEQUENCE [LARGE SCALE GENOMIC DNA]</scope>
    <source>
        <strain evidence="3">91001</strain>
        <strain evidence="5">91001 / Biovar Mediaevalis</strain>
        <plasmid evidence="5">Plasmid pMT1</plasmid>
    </source>
</reference>
<accession>Q65AI7</accession>